<name>A0A6L3YKL3_9HYPH</name>
<dbReference type="RefSeq" id="WP_151652307.1">
    <property type="nucleotide sequence ID" value="NZ_WBVX01000016.1"/>
</dbReference>
<evidence type="ECO:0000313" key="1">
    <source>
        <dbReference type="EMBL" id="KAB2683343.1"/>
    </source>
</evidence>
<protein>
    <submittedName>
        <fullName evidence="1">Uncharacterized protein</fullName>
    </submittedName>
</protein>
<accession>A0A6L3YKL3</accession>
<dbReference type="AlphaFoldDB" id="A0A6L3YKL3"/>
<dbReference type="Proteomes" id="UP000481643">
    <property type="component" value="Unassembled WGS sequence"/>
</dbReference>
<comment type="caution">
    <text evidence="1">The sequence shown here is derived from an EMBL/GenBank/DDBJ whole genome shotgun (WGS) entry which is preliminary data.</text>
</comment>
<proteinExistence type="predicted"/>
<gene>
    <name evidence="1" type="ORF">F9L08_16015</name>
</gene>
<evidence type="ECO:0000313" key="2">
    <source>
        <dbReference type="Proteomes" id="UP000481643"/>
    </source>
</evidence>
<sequence>MPSLIGYGYDYGYGHRLYGFIQRAKRGFSSLTGQTYTPAFADPALLDDMRNALSITPNQQSDWERYAGVLRSASLELENARASLGPLPFLATPERRYVYASSLRAEIATQNAAVAAAARELLGKLDESQKESARYVLPGLPSGPAPFDGVYEPLIIPYRPYHGFW</sequence>
<reference evidence="1 2" key="1">
    <citation type="submission" date="2019-09" db="EMBL/GenBank/DDBJ databases">
        <title>Taxonomic organization of the family Brucellaceae based on a phylogenomic approach.</title>
        <authorList>
            <person name="Leclercq S."/>
            <person name="Cloeckaert A."/>
            <person name="Zygmunt M.S."/>
        </authorList>
    </citation>
    <scope>NUCLEOTIDE SEQUENCE [LARGE SCALE GENOMIC DNA]</scope>
    <source>
        <strain evidence="1 2">WS1830</strain>
    </source>
</reference>
<organism evidence="1 2">
    <name type="scientific">Brucella tritici</name>
    <dbReference type="NCBI Taxonomy" id="94626"/>
    <lineage>
        <taxon>Bacteria</taxon>
        <taxon>Pseudomonadati</taxon>
        <taxon>Pseudomonadota</taxon>
        <taxon>Alphaproteobacteria</taxon>
        <taxon>Hyphomicrobiales</taxon>
        <taxon>Brucellaceae</taxon>
        <taxon>Brucella/Ochrobactrum group</taxon>
        <taxon>Brucella</taxon>
    </lineage>
</organism>
<dbReference type="EMBL" id="WBVX01000016">
    <property type="protein sequence ID" value="KAB2683343.1"/>
    <property type="molecule type" value="Genomic_DNA"/>
</dbReference>